<gene>
    <name evidence="1" type="ORF">CPELLU_LOCUS6996</name>
</gene>
<keyword evidence="2" id="KW-1185">Reference proteome</keyword>
<proteinExistence type="predicted"/>
<name>A0A9N9CGN3_9GLOM</name>
<dbReference type="EMBL" id="CAJVQA010004538">
    <property type="protein sequence ID" value="CAG8601066.1"/>
    <property type="molecule type" value="Genomic_DNA"/>
</dbReference>
<evidence type="ECO:0000313" key="1">
    <source>
        <dbReference type="EMBL" id="CAG8601066.1"/>
    </source>
</evidence>
<reference evidence="1" key="1">
    <citation type="submission" date="2021-06" db="EMBL/GenBank/DDBJ databases">
        <authorList>
            <person name="Kallberg Y."/>
            <person name="Tangrot J."/>
            <person name="Rosling A."/>
        </authorList>
    </citation>
    <scope>NUCLEOTIDE SEQUENCE</scope>
    <source>
        <strain evidence="1">FL966</strain>
    </source>
</reference>
<comment type="caution">
    <text evidence="1">The sequence shown here is derived from an EMBL/GenBank/DDBJ whole genome shotgun (WGS) entry which is preliminary data.</text>
</comment>
<dbReference type="Proteomes" id="UP000789759">
    <property type="component" value="Unassembled WGS sequence"/>
</dbReference>
<organism evidence="1 2">
    <name type="scientific">Cetraspora pellucida</name>
    <dbReference type="NCBI Taxonomy" id="1433469"/>
    <lineage>
        <taxon>Eukaryota</taxon>
        <taxon>Fungi</taxon>
        <taxon>Fungi incertae sedis</taxon>
        <taxon>Mucoromycota</taxon>
        <taxon>Glomeromycotina</taxon>
        <taxon>Glomeromycetes</taxon>
        <taxon>Diversisporales</taxon>
        <taxon>Gigasporaceae</taxon>
        <taxon>Cetraspora</taxon>
    </lineage>
</organism>
<protein>
    <submittedName>
        <fullName evidence="1">9895_t:CDS:1</fullName>
    </submittedName>
</protein>
<sequence>MSDLVILTIIDKKVKLQKLINNHPGYDIKYAERQYDTLSVIQPNETLQQWAIRIRVSLQELVSEKKRSVYHIHCLYARFENSKLVNHDYYRPKIHKTHMAICLDCWQLIQVNDMKPKKVYAFALYRYIEKIKPADLRKYHWNHECNKPKSQDEREPSNAQLAWLSLPNDNIPDDEKFLGLISHKVENPQT</sequence>
<dbReference type="OrthoDB" id="2303275at2759"/>
<dbReference type="AlphaFoldDB" id="A0A9N9CGN3"/>
<accession>A0A9N9CGN3</accession>
<evidence type="ECO:0000313" key="2">
    <source>
        <dbReference type="Proteomes" id="UP000789759"/>
    </source>
</evidence>